<dbReference type="GO" id="GO:0005886">
    <property type="term" value="C:plasma membrane"/>
    <property type="evidence" value="ECO:0007669"/>
    <property type="project" value="TreeGrafter"/>
</dbReference>
<keyword evidence="3 13" id="KW-0732">Signal</keyword>
<dbReference type="InterPro" id="IPR003598">
    <property type="entry name" value="Ig_sub2"/>
</dbReference>
<dbReference type="PROSITE" id="PS50835">
    <property type="entry name" value="IG_LIKE"/>
    <property type="match status" value="5"/>
</dbReference>
<keyword evidence="7 12" id="KW-0472">Membrane</keyword>
<feature type="compositionally biased region" description="Low complexity" evidence="11">
    <location>
        <begin position="934"/>
        <end position="943"/>
    </location>
</feature>
<comment type="caution">
    <text evidence="15">The sequence shown here is derived from an EMBL/GenBank/DDBJ whole genome shotgun (WGS) entry which is preliminary data.</text>
</comment>
<name>A0A9W8CA20_TRIRA</name>
<dbReference type="InterPro" id="IPR013098">
    <property type="entry name" value="Ig_I-set"/>
</dbReference>
<dbReference type="SMART" id="SM00406">
    <property type="entry name" value="IGv"/>
    <property type="match status" value="4"/>
</dbReference>
<evidence type="ECO:0000256" key="12">
    <source>
        <dbReference type="SAM" id="Phobius"/>
    </source>
</evidence>
<dbReference type="Pfam" id="PF07679">
    <property type="entry name" value="I-set"/>
    <property type="match status" value="2"/>
</dbReference>
<dbReference type="PANTHER" id="PTHR10075">
    <property type="entry name" value="BASIGIN RELATED"/>
    <property type="match status" value="1"/>
</dbReference>
<dbReference type="Pfam" id="PF13927">
    <property type="entry name" value="Ig_3"/>
    <property type="match status" value="3"/>
</dbReference>
<dbReference type="GO" id="GO:0070593">
    <property type="term" value="P:dendrite self-avoidance"/>
    <property type="evidence" value="ECO:0007669"/>
    <property type="project" value="TreeGrafter"/>
</dbReference>
<feature type="domain" description="Ig-like" evidence="14">
    <location>
        <begin position="223"/>
        <end position="298"/>
    </location>
</feature>
<organism evidence="15 16">
    <name type="scientific">Triplophysa rosa</name>
    <name type="common">Cave loach</name>
    <dbReference type="NCBI Taxonomy" id="992332"/>
    <lineage>
        <taxon>Eukaryota</taxon>
        <taxon>Metazoa</taxon>
        <taxon>Chordata</taxon>
        <taxon>Craniata</taxon>
        <taxon>Vertebrata</taxon>
        <taxon>Euteleostomi</taxon>
        <taxon>Actinopterygii</taxon>
        <taxon>Neopterygii</taxon>
        <taxon>Teleostei</taxon>
        <taxon>Ostariophysi</taxon>
        <taxon>Cypriniformes</taxon>
        <taxon>Nemacheilidae</taxon>
        <taxon>Triplophysa</taxon>
    </lineage>
</organism>
<dbReference type="FunFam" id="2.60.40.10:FF:000017">
    <property type="entry name" value="Down syndrome cell adhesion molecule b"/>
    <property type="match status" value="1"/>
</dbReference>
<feature type="transmembrane region" description="Helical" evidence="12">
    <location>
        <begin position="839"/>
        <end position="860"/>
    </location>
</feature>
<dbReference type="InterPro" id="IPR013783">
    <property type="entry name" value="Ig-like_fold"/>
</dbReference>
<evidence type="ECO:0000256" key="7">
    <source>
        <dbReference type="ARBA" id="ARBA00023136"/>
    </source>
</evidence>
<feature type="region of interest" description="Disordered" evidence="11">
    <location>
        <begin position="623"/>
        <end position="642"/>
    </location>
</feature>
<keyword evidence="6 12" id="KW-1133">Transmembrane helix</keyword>
<evidence type="ECO:0000313" key="16">
    <source>
        <dbReference type="Proteomes" id="UP001059041"/>
    </source>
</evidence>
<feature type="domain" description="Ig-like" evidence="14">
    <location>
        <begin position="305"/>
        <end position="392"/>
    </location>
</feature>
<dbReference type="AlphaFoldDB" id="A0A9W8CA20"/>
<dbReference type="GO" id="GO:0030424">
    <property type="term" value="C:axon"/>
    <property type="evidence" value="ECO:0007669"/>
    <property type="project" value="TreeGrafter"/>
</dbReference>
<keyword evidence="5" id="KW-0130">Cell adhesion</keyword>
<feature type="compositionally biased region" description="Polar residues" evidence="11">
    <location>
        <begin position="1015"/>
        <end position="1025"/>
    </location>
</feature>
<evidence type="ECO:0000259" key="14">
    <source>
        <dbReference type="PROSITE" id="PS50835"/>
    </source>
</evidence>
<keyword evidence="2 12" id="KW-0812">Transmembrane</keyword>
<dbReference type="InterPro" id="IPR007110">
    <property type="entry name" value="Ig-like_dom"/>
</dbReference>
<evidence type="ECO:0000256" key="8">
    <source>
        <dbReference type="ARBA" id="ARBA00023157"/>
    </source>
</evidence>
<evidence type="ECO:0000256" key="4">
    <source>
        <dbReference type="ARBA" id="ARBA00022737"/>
    </source>
</evidence>
<evidence type="ECO:0000256" key="13">
    <source>
        <dbReference type="SAM" id="SignalP"/>
    </source>
</evidence>
<keyword evidence="16" id="KW-1185">Reference proteome</keyword>
<sequence length="1101" mass="121496">MLSTHLTLFLLTMSLIPEINISYELQDTIHTLREENAYLQHKLKNLTQALRDMRKRMLDHSHVTYFNFHLNISFRMFTTVKKNTLGFVIQLIVFLHNGFICVICMCVLLGLEDVFFHPQSLSTEEGHDVFFQCVSGDSFPPAQISWLKNGRVLTIGNQIQGQYGGGSQRKTSGTLHMANVTKADQGIYVCITHNPLLNITKKSHAATLTVYGSSMNVKIVEGPQNITVAVEMEAVLHCVVEGFPIPTVQWFKDGHPILNTSRWSLQKDGQLLVFQRVLSEDEGFYFCEASNKKENVISQPAYLLPAVMDWSLNLESVKITVRKGDSAILFCRPPQSRPQTQVTWYKNNQPLHPGLHHTTDPNGDLRIHSVQETDTGYYFCRASNSHVKRALASKKIFLGVLEPPSVTIWPKLVTSPVGGEVKVHCQVSGHPAPIIKWSKQGQSVQTGGKIIMGVRNSTLYISSVRVYDEGLYTCSASNTAGHDEKTMTLHVAEKPVIVSFIASVTVSEGSRVSLPCRAVGDFPVKYTWIRAALIRETLELSHPTAPTSLPLQIHIDDNGTLVISSIHRADAGEYHCTAENGVGQDMRHTIITVTDESDVLPNKEALSENKPTVSESAQELFTNGGRYDSKIPSYTETNKPTQHATEDYTKISSLNGFMEDSPTRTHSAQDMTQFVSLESAGISKGSNERIRGSIETQKPTAMPTNPTSFLKLKDTQPHIQPTQQLTESPVTNPNTTDQSPSDSYAFTQFKNIQSQTSGLTLLDVDNFTALTFVEKHHNQSQITEQSEETKSSATNNTDLVESLKKNTSQAPMRTTDNNAREKVKSQTWWPVIEKHDIPIVVGVCVSLAFIFVAMAFYSLVQKKDPAAFPTGRAALRGICGPCRHGERLAIEGTYDNKAFEDDNLVAVIEQSPNTSETRALPPESSPPVLPMEPSSSDDQQSGQDLPVIVETHPEPREEDQLETIFEEGMATPSPHSDIQLQCMDDWRSSEFEAGQDAPSPPPPNPPPAHEEGLRSSLTLQTSEPCSTPVRHSINISHGLSPLLLSHCVSLGMTSVAVDVHFYPSSPSAATHTSCSGLGAPGQQINTRLEHELTAPSTSHSK</sequence>
<dbReference type="InterPro" id="IPR003599">
    <property type="entry name" value="Ig_sub"/>
</dbReference>
<dbReference type="Proteomes" id="UP001059041">
    <property type="component" value="Linkage Group LG2"/>
</dbReference>
<dbReference type="GO" id="GO:0007156">
    <property type="term" value="P:homophilic cell adhesion via plasma membrane adhesion molecules"/>
    <property type="evidence" value="ECO:0007669"/>
    <property type="project" value="TreeGrafter"/>
</dbReference>
<dbReference type="Gene3D" id="2.60.40.10">
    <property type="entry name" value="Immunoglobulins"/>
    <property type="match status" value="5"/>
</dbReference>
<dbReference type="SMART" id="SM00409">
    <property type="entry name" value="IG"/>
    <property type="match status" value="5"/>
</dbReference>
<feature type="transmembrane region" description="Helical" evidence="12">
    <location>
        <begin position="85"/>
        <end position="111"/>
    </location>
</feature>
<reference evidence="15" key="1">
    <citation type="submission" date="2021-02" db="EMBL/GenBank/DDBJ databases">
        <title>Comparative genomics reveals that relaxation of natural selection precedes convergent phenotypic evolution of cavefish.</title>
        <authorList>
            <person name="Peng Z."/>
        </authorList>
    </citation>
    <scope>NUCLEOTIDE SEQUENCE</scope>
    <source>
        <tissue evidence="15">Muscle</tissue>
    </source>
</reference>
<dbReference type="InterPro" id="IPR013106">
    <property type="entry name" value="Ig_V-set"/>
</dbReference>
<feature type="chain" id="PRO_5040986258" evidence="13">
    <location>
        <begin position="23"/>
        <end position="1101"/>
    </location>
</feature>
<evidence type="ECO:0000256" key="1">
    <source>
        <dbReference type="ARBA" id="ARBA00004167"/>
    </source>
</evidence>
<accession>A0A9W8CA20</accession>
<keyword evidence="4" id="KW-0677">Repeat</keyword>
<dbReference type="PANTHER" id="PTHR10075:SF103">
    <property type="entry name" value="ROUNDABOUT HOMOLOG 4"/>
    <property type="match status" value="1"/>
</dbReference>
<feature type="region of interest" description="Disordered" evidence="11">
    <location>
        <begin position="912"/>
        <end position="943"/>
    </location>
</feature>
<comment type="subcellular location">
    <subcellularLocation>
        <location evidence="1">Membrane</location>
        <topology evidence="1">Single-pass membrane protein</topology>
    </subcellularLocation>
</comment>
<protein>
    <submittedName>
        <fullName evidence="15">Neuronal cell adhesion molecule-like</fullName>
    </submittedName>
</protein>
<evidence type="ECO:0000256" key="2">
    <source>
        <dbReference type="ARBA" id="ARBA00022692"/>
    </source>
</evidence>
<dbReference type="GO" id="GO:0007411">
    <property type="term" value="P:axon guidance"/>
    <property type="evidence" value="ECO:0007669"/>
    <property type="project" value="TreeGrafter"/>
</dbReference>
<evidence type="ECO:0000256" key="6">
    <source>
        <dbReference type="ARBA" id="ARBA00022989"/>
    </source>
</evidence>
<feature type="region of interest" description="Disordered" evidence="11">
    <location>
        <begin position="721"/>
        <end position="743"/>
    </location>
</feature>
<evidence type="ECO:0000256" key="10">
    <source>
        <dbReference type="SAM" id="Coils"/>
    </source>
</evidence>
<dbReference type="SUPFAM" id="SSF48726">
    <property type="entry name" value="Immunoglobulin"/>
    <property type="match status" value="5"/>
</dbReference>
<proteinExistence type="predicted"/>
<feature type="domain" description="Ig-like" evidence="14">
    <location>
        <begin position="112"/>
        <end position="209"/>
    </location>
</feature>
<feature type="compositionally biased region" description="Pro residues" evidence="11">
    <location>
        <begin position="998"/>
        <end position="1007"/>
    </location>
</feature>
<feature type="region of interest" description="Disordered" evidence="11">
    <location>
        <begin position="777"/>
        <end position="796"/>
    </location>
</feature>
<feature type="region of interest" description="Disordered" evidence="11">
    <location>
        <begin position="989"/>
        <end position="1027"/>
    </location>
</feature>
<feature type="compositionally biased region" description="Polar residues" evidence="11">
    <location>
        <begin position="802"/>
        <end position="817"/>
    </location>
</feature>
<gene>
    <name evidence="15" type="ORF">IRJ41_003762</name>
</gene>
<dbReference type="FunFam" id="2.60.40.10:FF:000032">
    <property type="entry name" value="palladin isoform X1"/>
    <property type="match status" value="1"/>
</dbReference>
<evidence type="ECO:0000256" key="3">
    <source>
        <dbReference type="ARBA" id="ARBA00022729"/>
    </source>
</evidence>
<dbReference type="InterPro" id="IPR036179">
    <property type="entry name" value="Ig-like_dom_sf"/>
</dbReference>
<dbReference type="GO" id="GO:0098632">
    <property type="term" value="F:cell-cell adhesion mediator activity"/>
    <property type="evidence" value="ECO:0007669"/>
    <property type="project" value="TreeGrafter"/>
</dbReference>
<keyword evidence="10" id="KW-0175">Coiled coil</keyword>
<dbReference type="EMBL" id="JAFHDT010000002">
    <property type="protein sequence ID" value="KAI7812530.1"/>
    <property type="molecule type" value="Genomic_DNA"/>
</dbReference>
<dbReference type="CDD" id="cd00096">
    <property type="entry name" value="Ig"/>
    <property type="match status" value="3"/>
</dbReference>
<evidence type="ECO:0000256" key="5">
    <source>
        <dbReference type="ARBA" id="ARBA00022889"/>
    </source>
</evidence>
<evidence type="ECO:0000313" key="15">
    <source>
        <dbReference type="EMBL" id="KAI7812530.1"/>
    </source>
</evidence>
<dbReference type="SMART" id="SM00408">
    <property type="entry name" value="IGc2"/>
    <property type="match status" value="5"/>
</dbReference>
<evidence type="ECO:0000256" key="11">
    <source>
        <dbReference type="SAM" id="MobiDB-lite"/>
    </source>
</evidence>
<feature type="coiled-coil region" evidence="10">
    <location>
        <begin position="29"/>
        <end position="56"/>
    </location>
</feature>
<keyword evidence="8" id="KW-1015">Disulfide bond</keyword>
<feature type="region of interest" description="Disordered" evidence="11">
    <location>
        <begin position="802"/>
        <end position="822"/>
    </location>
</feature>
<feature type="compositionally biased region" description="Polar residues" evidence="11">
    <location>
        <begin position="632"/>
        <end position="642"/>
    </location>
</feature>
<keyword evidence="9" id="KW-0393">Immunoglobulin domain</keyword>
<feature type="signal peptide" evidence="13">
    <location>
        <begin position="1"/>
        <end position="22"/>
    </location>
</feature>
<feature type="domain" description="Ig-like" evidence="14">
    <location>
        <begin position="495"/>
        <end position="594"/>
    </location>
</feature>
<evidence type="ECO:0000256" key="9">
    <source>
        <dbReference type="ARBA" id="ARBA00023319"/>
    </source>
</evidence>
<feature type="domain" description="Ig-like" evidence="14">
    <location>
        <begin position="404"/>
        <end position="488"/>
    </location>
</feature>